<dbReference type="PANTHER" id="PTHR12558:SF13">
    <property type="entry name" value="CELL DIVISION CYCLE PROTEIN 27 HOMOLOG"/>
    <property type="match status" value="1"/>
</dbReference>
<dbReference type="EMBL" id="FNTI01000001">
    <property type="protein sequence ID" value="SEE09048.1"/>
    <property type="molecule type" value="Genomic_DNA"/>
</dbReference>
<dbReference type="SUPFAM" id="SSF53756">
    <property type="entry name" value="UDP-Glycosyltransferase/glycogen phosphorylase"/>
    <property type="match status" value="1"/>
</dbReference>
<feature type="region of interest" description="Disordered" evidence="2">
    <location>
        <begin position="1"/>
        <end position="52"/>
    </location>
</feature>
<gene>
    <name evidence="3" type="ORF">SAMN05444171_6222</name>
</gene>
<proteinExistence type="predicted"/>
<dbReference type="Pfam" id="PF13181">
    <property type="entry name" value="TPR_8"/>
    <property type="match status" value="1"/>
</dbReference>
<dbReference type="PANTHER" id="PTHR12558">
    <property type="entry name" value="CELL DIVISION CYCLE 16,23,27"/>
    <property type="match status" value="1"/>
</dbReference>
<dbReference type="SUPFAM" id="SSF48452">
    <property type="entry name" value="TPR-like"/>
    <property type="match status" value="1"/>
</dbReference>
<accession>A0A1M7FL77</accession>
<dbReference type="SMART" id="SM00028">
    <property type="entry name" value="TPR"/>
    <property type="match status" value="4"/>
</dbReference>
<feature type="region of interest" description="Disordered" evidence="2">
    <location>
        <begin position="512"/>
        <end position="556"/>
    </location>
</feature>
<dbReference type="Gene3D" id="1.25.40.10">
    <property type="entry name" value="Tetratricopeptide repeat domain"/>
    <property type="match status" value="1"/>
</dbReference>
<dbReference type="PROSITE" id="PS50005">
    <property type="entry name" value="TPR"/>
    <property type="match status" value="1"/>
</dbReference>
<feature type="compositionally biased region" description="Basic and acidic residues" evidence="2">
    <location>
        <begin position="1"/>
        <end position="19"/>
    </location>
</feature>
<sequence length="556" mass="61179">MEALRERSPSLHREDDGKPPKPLIAGDASRGPQTGALTRLTAASPMPAQPPMPKVPVPLDELLKVAAEFSEGGRFSEAERILGHILSAAPNEPMALHQKGVLLFRMGHHEAAAEMIERSIGLAPDAIVFRRNLCPILERLGRYDDALRVGYQAFDRDPYDLQTLHNLAIAHYRKLELDQSIACARRALAVDPAAPGPHFQLAEALLLRGEFAEGLKEYEWRFRIAGAAPLLPPNKRPQWDGAPLPGATLLLIADQGFGDSIQFCRYIPWVCARCPRVVVVADPLMHPVIRQIHPALEVVGHWDQCPPFDTYCPLSGLPRLHGTTLDTIPSKAPYLHADPARTAAWRARLQDLIQPGIRRVGMVWAGRPTHNNDLNRSMSLAAWAPIAALGGITLVSLQKGSEQNAIADYFGRAPLLNLGAAIADFADTMAIIETLDLVVTVDTAVAHLAGAMGKPVWILLPYAPDWRWLLERSDSPWYPTARLFRQPSPGDWASVVCRVGEALSEPRLQAQRREKPCNQLCPDAPLLQGGRSAPDRASRAKRRKRIKTEISGGLHR</sequence>
<evidence type="ECO:0000256" key="1">
    <source>
        <dbReference type="PROSITE-ProRule" id="PRU00339"/>
    </source>
</evidence>
<evidence type="ECO:0000313" key="4">
    <source>
        <dbReference type="Proteomes" id="UP000183208"/>
    </source>
</evidence>
<evidence type="ECO:0000256" key="2">
    <source>
        <dbReference type="SAM" id="MobiDB-lite"/>
    </source>
</evidence>
<protein>
    <submittedName>
        <fullName evidence="3">Tetratricopeptide repeat-containing protein</fullName>
    </submittedName>
</protein>
<reference evidence="3 4" key="1">
    <citation type="submission" date="2016-10" db="EMBL/GenBank/DDBJ databases">
        <authorList>
            <person name="de Groot N.N."/>
        </authorList>
    </citation>
    <scope>NUCLEOTIDE SEQUENCE [LARGE SCALE GENOMIC DNA]</scope>
    <source>
        <strain evidence="3 4">GAS522</strain>
    </source>
</reference>
<dbReference type="InterPro" id="IPR002201">
    <property type="entry name" value="Glyco_trans_9"/>
</dbReference>
<name>A0A1M7FL77_9BRAD</name>
<dbReference type="Gene3D" id="3.40.50.2000">
    <property type="entry name" value="Glycogen Phosphorylase B"/>
    <property type="match status" value="1"/>
</dbReference>
<dbReference type="AlphaFoldDB" id="A0A1M7FL77"/>
<dbReference type="Proteomes" id="UP000183208">
    <property type="component" value="Unassembled WGS sequence"/>
</dbReference>
<keyword evidence="1" id="KW-0802">TPR repeat</keyword>
<organism evidence="3 4">
    <name type="scientific">Bradyrhizobium lablabi</name>
    <dbReference type="NCBI Taxonomy" id="722472"/>
    <lineage>
        <taxon>Bacteria</taxon>
        <taxon>Pseudomonadati</taxon>
        <taxon>Pseudomonadota</taxon>
        <taxon>Alphaproteobacteria</taxon>
        <taxon>Hyphomicrobiales</taxon>
        <taxon>Nitrobacteraceae</taxon>
        <taxon>Bradyrhizobium</taxon>
    </lineage>
</organism>
<feature type="repeat" description="TPR" evidence="1">
    <location>
        <begin position="93"/>
        <end position="126"/>
    </location>
</feature>
<dbReference type="Pfam" id="PF01075">
    <property type="entry name" value="Glyco_transf_9"/>
    <property type="match status" value="1"/>
</dbReference>
<dbReference type="GO" id="GO:0016757">
    <property type="term" value="F:glycosyltransferase activity"/>
    <property type="evidence" value="ECO:0007669"/>
    <property type="project" value="InterPro"/>
</dbReference>
<evidence type="ECO:0000313" key="3">
    <source>
        <dbReference type="EMBL" id="SEE09048.1"/>
    </source>
</evidence>
<dbReference type="InterPro" id="IPR011990">
    <property type="entry name" value="TPR-like_helical_dom_sf"/>
</dbReference>
<dbReference type="InterPro" id="IPR019734">
    <property type="entry name" value="TPR_rpt"/>
</dbReference>